<dbReference type="SUPFAM" id="SSF54637">
    <property type="entry name" value="Thioesterase/thiol ester dehydrase-isomerase"/>
    <property type="match status" value="1"/>
</dbReference>
<dbReference type="EMBL" id="MPGH01000055">
    <property type="protein sequence ID" value="OLN93232.1"/>
    <property type="molecule type" value="Genomic_DNA"/>
</dbReference>
<reference evidence="2 3" key="1">
    <citation type="submission" date="2016-11" db="EMBL/GenBank/DDBJ databases">
        <title>Draft Genome Assembly of Colletotrichum chlorophyti a pathogen of herbaceous plants.</title>
        <authorList>
            <person name="Gan P."/>
            <person name="Narusaka M."/>
            <person name="Tsushima A."/>
            <person name="Narusaka Y."/>
            <person name="Takano Y."/>
            <person name="Shirasu K."/>
        </authorList>
    </citation>
    <scope>NUCLEOTIDE SEQUENCE [LARGE SCALE GENOMIC DNA]</scope>
    <source>
        <strain evidence="2 3">NTL11</strain>
    </source>
</reference>
<dbReference type="CDD" id="cd03443">
    <property type="entry name" value="PaaI_thioesterase"/>
    <property type="match status" value="1"/>
</dbReference>
<accession>A0A1Q8RZQ8</accession>
<name>A0A1Q8RZQ8_9PEZI</name>
<evidence type="ECO:0000313" key="2">
    <source>
        <dbReference type="EMBL" id="OLN93232.1"/>
    </source>
</evidence>
<comment type="caution">
    <text evidence="2">The sequence shown here is derived from an EMBL/GenBank/DDBJ whole genome shotgun (WGS) entry which is preliminary data.</text>
</comment>
<dbReference type="Gene3D" id="3.10.129.10">
    <property type="entry name" value="Hotdog Thioesterase"/>
    <property type="match status" value="1"/>
</dbReference>
<dbReference type="InterPro" id="IPR052061">
    <property type="entry name" value="PTE-AB_protein"/>
</dbReference>
<dbReference type="AlphaFoldDB" id="A0A1Q8RZQ8"/>
<dbReference type="PANTHER" id="PTHR47260:SF6">
    <property type="entry name" value="THIOESTERASE DOMAIN-CONTAINING PROTEIN"/>
    <property type="match status" value="1"/>
</dbReference>
<dbReference type="OrthoDB" id="506431at2759"/>
<dbReference type="InterPro" id="IPR006683">
    <property type="entry name" value="Thioestr_dom"/>
</dbReference>
<dbReference type="PANTHER" id="PTHR47260">
    <property type="entry name" value="UPF0644 PROTEIN PB2B4.06"/>
    <property type="match status" value="1"/>
</dbReference>
<evidence type="ECO:0000313" key="3">
    <source>
        <dbReference type="Proteomes" id="UP000186583"/>
    </source>
</evidence>
<gene>
    <name evidence="2" type="ORF">CCHL11_07587</name>
</gene>
<dbReference type="STRING" id="708187.A0A1Q8RZQ8"/>
<keyword evidence="3" id="KW-1185">Reference proteome</keyword>
<dbReference type="Proteomes" id="UP000186583">
    <property type="component" value="Unassembled WGS sequence"/>
</dbReference>
<sequence>MSNETDTVGDANGLPQTADELQVLPWCRALLSAPGTTTFIPESRDPENANPHDRFFGKTLEGPKGIPACLSFYSETPRKSVITELSTLFALSCGVDGYPNIAHGGLVAVLIDEILGVLIQRNMFVDADDPVFKMNTVTSSMNIRYLKPIITPCVVLGVGNVKEIRGRRLMLSAVIKDSNGVDLATCDSLWIGIPRPKM</sequence>
<organism evidence="2 3">
    <name type="scientific">Colletotrichum chlorophyti</name>
    <dbReference type="NCBI Taxonomy" id="708187"/>
    <lineage>
        <taxon>Eukaryota</taxon>
        <taxon>Fungi</taxon>
        <taxon>Dikarya</taxon>
        <taxon>Ascomycota</taxon>
        <taxon>Pezizomycotina</taxon>
        <taxon>Sordariomycetes</taxon>
        <taxon>Hypocreomycetidae</taxon>
        <taxon>Glomerellales</taxon>
        <taxon>Glomerellaceae</taxon>
        <taxon>Colletotrichum</taxon>
    </lineage>
</organism>
<protein>
    <submittedName>
        <fullName evidence="2">Acyl-coenzyme A thioesterase THEM4-like protein 2</fullName>
    </submittedName>
</protein>
<dbReference type="Pfam" id="PF03061">
    <property type="entry name" value="4HBT"/>
    <property type="match status" value="1"/>
</dbReference>
<feature type="domain" description="Thioesterase" evidence="1">
    <location>
        <begin position="100"/>
        <end position="181"/>
    </location>
</feature>
<proteinExistence type="predicted"/>
<dbReference type="InterPro" id="IPR029069">
    <property type="entry name" value="HotDog_dom_sf"/>
</dbReference>
<evidence type="ECO:0000259" key="1">
    <source>
        <dbReference type="Pfam" id="PF03061"/>
    </source>
</evidence>